<protein>
    <recommendedName>
        <fullName evidence="2">Spindle assembly abnormal protein 6 N-terminal domain-containing protein</fullName>
    </recommendedName>
</protein>
<dbReference type="VEuPathDB" id="TrichDB:TRFO_14130"/>
<dbReference type="InterPro" id="IPR032396">
    <property type="entry name" value="SAS-6_N"/>
</dbReference>
<feature type="compositionally biased region" description="Acidic residues" evidence="1">
    <location>
        <begin position="128"/>
        <end position="142"/>
    </location>
</feature>
<organism evidence="3 4">
    <name type="scientific">Tritrichomonas foetus</name>
    <dbReference type="NCBI Taxonomy" id="1144522"/>
    <lineage>
        <taxon>Eukaryota</taxon>
        <taxon>Metamonada</taxon>
        <taxon>Parabasalia</taxon>
        <taxon>Tritrichomonadida</taxon>
        <taxon>Tritrichomonadidae</taxon>
        <taxon>Tritrichomonas</taxon>
    </lineage>
</organism>
<name>A0A1J4KW63_9EUKA</name>
<proteinExistence type="predicted"/>
<accession>A0A1J4KW63</accession>
<dbReference type="OrthoDB" id="49058at2759"/>
<evidence type="ECO:0000313" key="4">
    <source>
        <dbReference type="Proteomes" id="UP000179807"/>
    </source>
</evidence>
<dbReference type="Pfam" id="PF16531">
    <property type="entry name" value="SAS-6_N"/>
    <property type="match status" value="1"/>
</dbReference>
<feature type="region of interest" description="Disordered" evidence="1">
    <location>
        <begin position="121"/>
        <end position="143"/>
    </location>
</feature>
<dbReference type="InterPro" id="IPR038558">
    <property type="entry name" value="SAS-6_N_sf"/>
</dbReference>
<dbReference type="Proteomes" id="UP000179807">
    <property type="component" value="Unassembled WGS sequence"/>
</dbReference>
<dbReference type="AlphaFoldDB" id="A0A1J4KW63"/>
<evidence type="ECO:0000256" key="1">
    <source>
        <dbReference type="SAM" id="MobiDB-lite"/>
    </source>
</evidence>
<gene>
    <name evidence="3" type="ORF">TRFO_14130</name>
</gene>
<dbReference type="PANTHER" id="PTHR34230:SF2">
    <property type="entry name" value="SPINDLE ASSEMBLY ABNORMAL PROTEIN 6 N-TERMINAL DOMAIN-CONTAINING PROTEIN"/>
    <property type="match status" value="1"/>
</dbReference>
<dbReference type="RefSeq" id="XP_068368514.1">
    <property type="nucleotide sequence ID" value="XM_068497623.1"/>
</dbReference>
<sequence>MDNNSDINEDFVPIYVTHLQLKLKKEDGEDSEKVAKDTVFKIFVHQDNDVLNAVRFQISDDKRLNFLYEADYDAEAFEAIKEKQGLEIEFDDFPNVIRQLISTIIRQGTDELNEGDYKASFKDHVESEEPEEEEEDHQEEEGETKTRYFLISQRLEFCSVEIFRLRFHECDNEKVEKISQYRYDEISQKLKAVETEYKDIYKRLQRQAPKILQDYKPSQLDQTQ</sequence>
<evidence type="ECO:0000259" key="2">
    <source>
        <dbReference type="Pfam" id="PF16531"/>
    </source>
</evidence>
<dbReference type="Gene3D" id="2.170.210.20">
    <property type="entry name" value="Spindle assembly abnormal protein 6, N-terminal domain"/>
    <property type="match status" value="1"/>
</dbReference>
<evidence type="ECO:0000313" key="3">
    <source>
        <dbReference type="EMBL" id="OHT15378.1"/>
    </source>
</evidence>
<dbReference type="EMBL" id="MLAK01000229">
    <property type="protein sequence ID" value="OHT15378.1"/>
    <property type="molecule type" value="Genomic_DNA"/>
</dbReference>
<reference evidence="3" key="1">
    <citation type="submission" date="2016-10" db="EMBL/GenBank/DDBJ databases">
        <authorList>
            <person name="Benchimol M."/>
            <person name="Almeida L.G."/>
            <person name="Vasconcelos A.T."/>
            <person name="Perreira-Neves A."/>
            <person name="Rosa I.A."/>
            <person name="Tasca T."/>
            <person name="Bogo M.R."/>
            <person name="de Souza W."/>
        </authorList>
    </citation>
    <scope>NUCLEOTIDE SEQUENCE [LARGE SCALE GENOMIC DNA]</scope>
    <source>
        <strain evidence="3">K</strain>
    </source>
</reference>
<feature type="domain" description="Spindle assembly abnormal protein 6 N-terminal" evidence="2">
    <location>
        <begin position="15"/>
        <end position="167"/>
    </location>
</feature>
<keyword evidence="4" id="KW-1185">Reference proteome</keyword>
<dbReference type="PANTHER" id="PTHR34230">
    <property type="entry name" value="ASSEMBLY ABNORMAL PROTEIN 6, PUTATIVE-RELATED"/>
    <property type="match status" value="1"/>
</dbReference>
<comment type="caution">
    <text evidence="3">The sequence shown here is derived from an EMBL/GenBank/DDBJ whole genome shotgun (WGS) entry which is preliminary data.</text>
</comment>
<dbReference type="GeneID" id="94832327"/>